<dbReference type="GO" id="GO:0048468">
    <property type="term" value="P:cell development"/>
    <property type="evidence" value="ECO:0007669"/>
    <property type="project" value="TreeGrafter"/>
</dbReference>
<reference evidence="3" key="1">
    <citation type="submission" date="2014-12" db="EMBL/GenBank/DDBJ databases">
        <title>Insight into the proteome of Arion vulgaris.</title>
        <authorList>
            <person name="Aradska J."/>
            <person name="Bulat T."/>
            <person name="Smidak R."/>
            <person name="Sarate P."/>
            <person name="Gangsoo J."/>
            <person name="Sialana F."/>
            <person name="Bilban M."/>
            <person name="Lubec G."/>
        </authorList>
    </citation>
    <scope>NUCLEOTIDE SEQUENCE</scope>
    <source>
        <tissue evidence="3">Skin</tissue>
    </source>
</reference>
<dbReference type="AlphaFoldDB" id="A0A0B6XXG2"/>
<dbReference type="EMBL" id="HACG01001070">
    <property type="protein sequence ID" value="CEK47935.1"/>
    <property type="molecule type" value="Transcribed_RNA"/>
</dbReference>
<name>A0A0B6XXG2_9EUPU</name>
<proteinExistence type="predicted"/>
<evidence type="ECO:0000313" key="3">
    <source>
        <dbReference type="EMBL" id="CEK47935.1"/>
    </source>
</evidence>
<dbReference type="PANTHER" id="PTHR11211:SF40">
    <property type="entry name" value="MIRROR, ISOFORM C"/>
    <property type="match status" value="1"/>
</dbReference>
<dbReference type="GO" id="GO:0005634">
    <property type="term" value="C:nucleus"/>
    <property type="evidence" value="ECO:0007669"/>
    <property type="project" value="UniProtKB-SubCell"/>
</dbReference>
<sequence>LTQVSTWFANARRRLKKDNRLSPGGGEEDNVGMDSDRECDTDSLSVSVSVDVDRDVKTALRTDVLPLSSEGEGEPDSFSDITDDENEVFRPQSCNNSKMLTASRTPATTSSPNLSRSRASTPDKCEPSVKLQDNKTTETPKVKPKIW</sequence>
<accession>A0A0B6XXG2</accession>
<dbReference type="GO" id="GO:0030182">
    <property type="term" value="P:neuron differentiation"/>
    <property type="evidence" value="ECO:0007669"/>
    <property type="project" value="TreeGrafter"/>
</dbReference>
<organism evidence="3">
    <name type="scientific">Arion vulgaris</name>
    <dbReference type="NCBI Taxonomy" id="1028688"/>
    <lineage>
        <taxon>Eukaryota</taxon>
        <taxon>Metazoa</taxon>
        <taxon>Spiralia</taxon>
        <taxon>Lophotrochozoa</taxon>
        <taxon>Mollusca</taxon>
        <taxon>Gastropoda</taxon>
        <taxon>Heterobranchia</taxon>
        <taxon>Euthyneura</taxon>
        <taxon>Panpulmonata</taxon>
        <taxon>Eupulmonata</taxon>
        <taxon>Stylommatophora</taxon>
        <taxon>Helicina</taxon>
        <taxon>Arionoidea</taxon>
        <taxon>Arionidae</taxon>
        <taxon>Arion</taxon>
    </lineage>
</organism>
<dbReference type="Gene3D" id="1.10.10.60">
    <property type="entry name" value="Homeodomain-like"/>
    <property type="match status" value="1"/>
</dbReference>
<feature type="non-terminal residue" evidence="3">
    <location>
        <position position="147"/>
    </location>
</feature>
<feature type="compositionally biased region" description="Low complexity" evidence="2">
    <location>
        <begin position="101"/>
        <end position="112"/>
    </location>
</feature>
<dbReference type="GO" id="GO:0000981">
    <property type="term" value="F:DNA-binding transcription factor activity, RNA polymerase II-specific"/>
    <property type="evidence" value="ECO:0007669"/>
    <property type="project" value="TreeGrafter"/>
</dbReference>
<feature type="non-terminal residue" evidence="3">
    <location>
        <position position="1"/>
    </location>
</feature>
<dbReference type="GO" id="GO:0000978">
    <property type="term" value="F:RNA polymerase II cis-regulatory region sequence-specific DNA binding"/>
    <property type="evidence" value="ECO:0007669"/>
    <property type="project" value="TreeGrafter"/>
</dbReference>
<gene>
    <name evidence="3" type="primary">ORF2676</name>
</gene>
<evidence type="ECO:0008006" key="4">
    <source>
        <dbReference type="Google" id="ProtNLM"/>
    </source>
</evidence>
<dbReference type="PANTHER" id="PTHR11211">
    <property type="entry name" value="IROQUOIS-CLASS HOMEODOMAIN PROTEIN IRX"/>
    <property type="match status" value="1"/>
</dbReference>
<evidence type="ECO:0000256" key="2">
    <source>
        <dbReference type="SAM" id="MobiDB-lite"/>
    </source>
</evidence>
<feature type="region of interest" description="Disordered" evidence="2">
    <location>
        <begin position="12"/>
        <end position="48"/>
    </location>
</feature>
<feature type="region of interest" description="Disordered" evidence="2">
    <location>
        <begin position="64"/>
        <end position="147"/>
    </location>
</feature>
<feature type="compositionally biased region" description="Basic and acidic residues" evidence="2">
    <location>
        <begin position="121"/>
        <end position="141"/>
    </location>
</feature>
<comment type="subcellular location">
    <subcellularLocation>
        <location evidence="1">Nucleus</location>
    </subcellularLocation>
</comment>
<evidence type="ECO:0000256" key="1">
    <source>
        <dbReference type="ARBA" id="ARBA00004123"/>
    </source>
</evidence>
<protein>
    <recommendedName>
        <fullName evidence="4">Homeobox domain-containing protein</fullName>
    </recommendedName>
</protein>
<feature type="compositionally biased region" description="Acidic residues" evidence="2">
    <location>
        <begin position="71"/>
        <end position="86"/>
    </location>
</feature>